<comment type="caution">
    <text evidence="2">The sequence shown here is derived from an EMBL/GenBank/DDBJ whole genome shotgun (WGS) entry which is preliminary data.</text>
</comment>
<dbReference type="Pfam" id="PF13416">
    <property type="entry name" value="SBP_bac_8"/>
    <property type="match status" value="1"/>
</dbReference>
<organism evidence="2 3">
    <name type="scientific">Rhodococcus qingshengii</name>
    <dbReference type="NCBI Taxonomy" id="334542"/>
    <lineage>
        <taxon>Bacteria</taxon>
        <taxon>Bacillati</taxon>
        <taxon>Actinomycetota</taxon>
        <taxon>Actinomycetes</taxon>
        <taxon>Mycobacteriales</taxon>
        <taxon>Nocardiaceae</taxon>
        <taxon>Rhodococcus</taxon>
        <taxon>Rhodococcus erythropolis group</taxon>
    </lineage>
</organism>
<dbReference type="EMBL" id="NOVD01000003">
    <property type="protein sequence ID" value="PCK28287.1"/>
    <property type="molecule type" value="Genomic_DNA"/>
</dbReference>
<dbReference type="PANTHER" id="PTHR43649">
    <property type="entry name" value="ARABINOSE-BINDING PROTEIN-RELATED"/>
    <property type="match status" value="1"/>
</dbReference>
<proteinExistence type="predicted"/>
<dbReference type="SUPFAM" id="SSF53850">
    <property type="entry name" value="Periplasmic binding protein-like II"/>
    <property type="match status" value="1"/>
</dbReference>
<dbReference type="AlphaFoldDB" id="A0A2A5JG84"/>
<evidence type="ECO:0000313" key="3">
    <source>
        <dbReference type="Proteomes" id="UP000230886"/>
    </source>
</evidence>
<sequence length="452" mass="47289">MRKTRWKIATALAASLALAGCATGGATTGGSDSAVQVPELDPNQQVDIVFESYNLAQAGLWTDTVTGLISDFEAAHPNIHVKAQPPQSGGAAGSGTASSVQTQMLAGSPPDVAQLTFDTLDFAVTALKARNLDELVGKDAVQANFGGDHPFHPRAATLGDWNGETYGVPYVFSTPTLFYNSTALTEAGLPADTDLSTWSKVAAAAKAVTAKTGKPSLGVSCSVKGGSWCMQALFKSAGGGVLSEDRKTIEFGEPASVSAVSMLRGLYEDGVLVNADSATQYEGFAKGDIAIDLNTSALQGMFVSSAAKAGWDLRATAMPAFDGHAAVPTNSGSVLSVFSQDPAKARAAWELIKFMTSDHAYTQISTKIGYLPLRSSLTQDPAALKPWADSNPLLAPNLKQLDSLQPWQSYPGNSYVQVDDILAQAIEESVFYGKDPKATMQAAQQRAQALIG</sequence>
<evidence type="ECO:0000256" key="1">
    <source>
        <dbReference type="SAM" id="SignalP"/>
    </source>
</evidence>
<gene>
    <name evidence="2" type="ORF">CHR55_07650</name>
</gene>
<evidence type="ECO:0000313" key="2">
    <source>
        <dbReference type="EMBL" id="PCK28287.1"/>
    </source>
</evidence>
<protein>
    <submittedName>
        <fullName evidence="2">ABC transporter substrate-binding protein</fullName>
    </submittedName>
</protein>
<reference evidence="2 3" key="1">
    <citation type="submission" date="2017-07" db="EMBL/GenBank/DDBJ databases">
        <title>Draft sequence of Rhodococcus enclensis 23b-28.</title>
        <authorList>
            <person name="Besaury L."/>
            <person name="Sancelme M."/>
            <person name="Amato P."/>
            <person name="Lallement A."/>
            <person name="Delort A.-M."/>
        </authorList>
    </citation>
    <scope>NUCLEOTIDE SEQUENCE [LARGE SCALE GENOMIC DNA]</scope>
    <source>
        <strain evidence="2 3">23b-28</strain>
    </source>
</reference>
<dbReference type="PROSITE" id="PS51257">
    <property type="entry name" value="PROKAR_LIPOPROTEIN"/>
    <property type="match status" value="1"/>
</dbReference>
<dbReference type="Gene3D" id="3.40.190.10">
    <property type="entry name" value="Periplasmic binding protein-like II"/>
    <property type="match status" value="1"/>
</dbReference>
<feature type="signal peptide" evidence="1">
    <location>
        <begin position="1"/>
        <end position="19"/>
    </location>
</feature>
<accession>A0A2A5JG84</accession>
<dbReference type="InterPro" id="IPR050490">
    <property type="entry name" value="Bact_solute-bd_prot1"/>
</dbReference>
<keyword evidence="1" id="KW-0732">Signal</keyword>
<dbReference type="Proteomes" id="UP000230886">
    <property type="component" value="Unassembled WGS sequence"/>
</dbReference>
<feature type="chain" id="PRO_5039619415" evidence="1">
    <location>
        <begin position="20"/>
        <end position="452"/>
    </location>
</feature>
<name>A0A2A5JG84_RHOSG</name>
<dbReference type="RefSeq" id="WP_099697226.1">
    <property type="nucleotide sequence ID" value="NZ_NOVD01000003.1"/>
</dbReference>
<dbReference type="InterPro" id="IPR006059">
    <property type="entry name" value="SBP"/>
</dbReference>